<reference evidence="3" key="1">
    <citation type="journal article" date="2014" name="Genome Announc.">
        <title>Draft genome sequence of the plant-pathogenic soil fungus Rhizoctonia solani anastomosis group 3 strain Rhs1AP.</title>
        <authorList>
            <person name="Cubeta M.A."/>
            <person name="Thomas E."/>
            <person name="Dean R.A."/>
            <person name="Jabaji S."/>
            <person name="Neate S.M."/>
            <person name="Tavantzis S."/>
            <person name="Toda T."/>
            <person name="Vilgalys R."/>
            <person name="Bharathan N."/>
            <person name="Fedorova-Abrams N."/>
            <person name="Pakala S.B."/>
            <person name="Pakala S.M."/>
            <person name="Zafar N."/>
            <person name="Joardar V."/>
            <person name="Losada L."/>
            <person name="Nierman W.C."/>
        </authorList>
    </citation>
    <scope>NUCLEOTIDE SEQUENCE [LARGE SCALE GENOMIC DNA]</scope>
    <source>
        <strain evidence="3">AG-3</strain>
    </source>
</reference>
<sequence length="617" mass="67357">MSNLPDIPESGGGLPIPDFLSAENVGDGIVPPPGPIPKGFDFSIKQSKIFGLDSGEKFDEGALWYPLREVHFALTDGAVLEHYQGHYDGRCTSVFKESPPDDPIQVKLQDDEYIVGYRGEHTLTLDAIPSISRIYSAYSENSSLVGVRIWTTNQVKDIGKVAGPIQLGKDSDAFFVPENHEVVSFFGFTNGDGLIHGLGVSYIRRLPSYQELEFQPTGGSLLADEVGAASQPGPGIPSPKLSTFLSEAFLDAFTQESWANNDMAAIVKKRDQASQELTPLLEKIEKQGSKAWKLVQSGKQEFYVAKDGPNLVWSYVTQKPGPSGTSEATISVGQYCKATNSIGVSGYRWSNIPEKYESEIKKIALAFVYMIKPLITDGIEWGLKYAQSQLVQYLSQALATGLALILPASLAASGGLAIAGVIGSLVAYGVLKLFKKLTKKYKLVLNVYNFDIEHEWSSITHYPDNSQVINGEWQSKTIPKFRPIDKSVLPPGLDPDKPFVSCVTYLSMTFDNKQVLKGGVGEAVLLCRDDKLAGLALGYVVRAWKDNELGLEPINRDPTKFDLKQWYNKKGNVIKRLSQEVKLGKLTIAGSTPKLGGADNGGYFFDVSIGLPPVVTI</sequence>
<dbReference type="Proteomes" id="UP000030108">
    <property type="component" value="Unassembled WGS sequence"/>
</dbReference>
<proteinExistence type="predicted"/>
<organism evidence="2 3">
    <name type="scientific">Rhizoctonia solani AG-3 Rhs1AP</name>
    <dbReference type="NCBI Taxonomy" id="1086054"/>
    <lineage>
        <taxon>Eukaryota</taxon>
        <taxon>Fungi</taxon>
        <taxon>Dikarya</taxon>
        <taxon>Basidiomycota</taxon>
        <taxon>Agaricomycotina</taxon>
        <taxon>Agaricomycetes</taxon>
        <taxon>Cantharellales</taxon>
        <taxon>Ceratobasidiaceae</taxon>
        <taxon>Rhizoctonia</taxon>
    </lineage>
</organism>
<keyword evidence="1 2" id="KW-0812">Transmembrane</keyword>
<accession>X8IXB7</accession>
<dbReference type="OrthoDB" id="1062969at2759"/>
<dbReference type="AlphaFoldDB" id="X8IXB7"/>
<keyword evidence="1" id="KW-1133">Transmembrane helix</keyword>
<comment type="caution">
    <text evidence="2">The sequence shown here is derived from an EMBL/GenBank/DDBJ whole genome shotgun (WGS) entry which is preliminary data.</text>
</comment>
<dbReference type="EMBL" id="JATN01000322">
    <property type="protein sequence ID" value="EUC54773.1"/>
    <property type="molecule type" value="Genomic_DNA"/>
</dbReference>
<protein>
    <submittedName>
        <fullName evidence="2">Transmembrane protein, putative</fullName>
    </submittedName>
</protein>
<keyword evidence="1" id="KW-0472">Membrane</keyword>
<evidence type="ECO:0000256" key="1">
    <source>
        <dbReference type="SAM" id="Phobius"/>
    </source>
</evidence>
<feature type="transmembrane region" description="Helical" evidence="1">
    <location>
        <begin position="398"/>
        <end position="431"/>
    </location>
</feature>
<gene>
    <name evidence="2" type="ORF">RSOL_072830</name>
</gene>
<evidence type="ECO:0000313" key="2">
    <source>
        <dbReference type="EMBL" id="EUC54773.1"/>
    </source>
</evidence>
<evidence type="ECO:0000313" key="3">
    <source>
        <dbReference type="Proteomes" id="UP000030108"/>
    </source>
</evidence>
<name>X8IXB7_9AGAM</name>